<reference evidence="1 2" key="1">
    <citation type="submission" date="2015-08" db="EMBL/GenBank/DDBJ databases">
        <title>Next Generation Sequencing and Analysis of the Genome of Puccinia sorghi L Schw, the Causal Agent of Maize Common Rust.</title>
        <authorList>
            <person name="Rochi L."/>
            <person name="Burguener G."/>
            <person name="Darino M."/>
            <person name="Turjanski A."/>
            <person name="Kreff E."/>
            <person name="Dieguez M.J."/>
            <person name="Sacco F."/>
        </authorList>
    </citation>
    <scope>NUCLEOTIDE SEQUENCE [LARGE SCALE GENOMIC DNA]</scope>
    <source>
        <strain evidence="1 2">RO10H11247</strain>
    </source>
</reference>
<sequence>MLQTITLGERLEKQQKLSVTFCMSTAVMSLCLYSGNRAQEIVSYFFYPSAQTLYSEEEWSKQMCQPPVKKNRKRVLAYGQGEFRGKLCGFFHVGNPQKNRGIRRTNPEERKNQRGNITRKMNYCEVAITLVSCKFLSGTNHPPPQSWIGIFYKCLGRVYQDPDVIENKIWDKFFPKSYAYYPEKGLKETGVSSIQICVQKSSGMVMRPKVKSMCTNCLARYKKGPFVPNKAMCTWCLCFWPGVLVHTNRFKNEKWVILIKKSVEPNQKAIRLDGPPSPIRMLQCMTVDWLTLLQVFPPVNSKAKDIFELIRVALNAGEKRNVLAVSWEKSHRMRLKRWHGKGVRRTNDTSGASCAGDETHTLRTLVHSPVSNLLSQSQHIANSQDTLKHPQISSPLKIMFPLPTPSRRHPPTALCRLTDCCQPVHPQPTQLTATPPLVFPPTASPTPPQPHSPLCHHPPPYPPHPLPATQSLLSVPSPLGKLWQGTPVSCSNIPAKFTYLCPRLILPPLVNKTLLPLPLPPPIPWCFPNPNPSMGPVAALPRLLLARLASMLPPQCQKSGICHLVYRITQQPGLSRCGVFIGEAVAAGLRSSCC</sequence>
<dbReference type="EMBL" id="LAVV01000221">
    <property type="protein sequence ID" value="KNZ64522.1"/>
    <property type="molecule type" value="Genomic_DNA"/>
</dbReference>
<protein>
    <submittedName>
        <fullName evidence="1">Uncharacterized protein</fullName>
    </submittedName>
</protein>
<gene>
    <name evidence="1" type="ORF">VP01_1019g3</name>
</gene>
<keyword evidence="2" id="KW-1185">Reference proteome</keyword>
<proteinExistence type="predicted"/>
<organism evidence="1 2">
    <name type="scientific">Puccinia sorghi</name>
    <dbReference type="NCBI Taxonomy" id="27349"/>
    <lineage>
        <taxon>Eukaryota</taxon>
        <taxon>Fungi</taxon>
        <taxon>Dikarya</taxon>
        <taxon>Basidiomycota</taxon>
        <taxon>Pucciniomycotina</taxon>
        <taxon>Pucciniomycetes</taxon>
        <taxon>Pucciniales</taxon>
        <taxon>Pucciniaceae</taxon>
        <taxon>Puccinia</taxon>
    </lineage>
</organism>
<evidence type="ECO:0000313" key="2">
    <source>
        <dbReference type="Proteomes" id="UP000037035"/>
    </source>
</evidence>
<dbReference type="STRING" id="27349.A0A0L6VV86"/>
<dbReference type="Proteomes" id="UP000037035">
    <property type="component" value="Unassembled WGS sequence"/>
</dbReference>
<evidence type="ECO:0000313" key="1">
    <source>
        <dbReference type="EMBL" id="KNZ64522.1"/>
    </source>
</evidence>
<comment type="caution">
    <text evidence="1">The sequence shown here is derived from an EMBL/GenBank/DDBJ whole genome shotgun (WGS) entry which is preliminary data.</text>
</comment>
<dbReference type="AlphaFoldDB" id="A0A0L6VV86"/>
<name>A0A0L6VV86_9BASI</name>
<accession>A0A0L6VV86</accession>
<dbReference type="VEuPathDB" id="FungiDB:VP01_1019g3"/>